<dbReference type="GO" id="GO:0003924">
    <property type="term" value="F:GTPase activity"/>
    <property type="evidence" value="ECO:0007669"/>
    <property type="project" value="InterPro"/>
</dbReference>
<dbReference type="SMART" id="SM00176">
    <property type="entry name" value="RAN"/>
    <property type="match status" value="1"/>
</dbReference>
<dbReference type="GO" id="GO:0005525">
    <property type="term" value="F:GTP binding"/>
    <property type="evidence" value="ECO:0007669"/>
    <property type="project" value="InterPro"/>
</dbReference>
<keyword evidence="4" id="KW-1185">Reference proteome</keyword>
<dbReference type="InParanoid" id="A0A024GD09"/>
<dbReference type="PROSITE" id="PS51419">
    <property type="entry name" value="RAB"/>
    <property type="match status" value="1"/>
</dbReference>
<dbReference type="FunFam" id="3.40.50.300:FF:001508">
    <property type="entry name" value="Small GTP-binding protein Rab28, putative"/>
    <property type="match status" value="1"/>
</dbReference>
<dbReference type="Gene3D" id="3.40.50.300">
    <property type="entry name" value="P-loop containing nucleotide triphosphate hydrolases"/>
    <property type="match status" value="1"/>
</dbReference>
<proteinExistence type="predicted"/>
<dbReference type="SMART" id="SM00173">
    <property type="entry name" value="RAS"/>
    <property type="match status" value="1"/>
</dbReference>
<dbReference type="InterPro" id="IPR005225">
    <property type="entry name" value="Small_GTP-bd"/>
</dbReference>
<dbReference type="Pfam" id="PF00071">
    <property type="entry name" value="Ras"/>
    <property type="match status" value="1"/>
</dbReference>
<evidence type="ECO:0000256" key="2">
    <source>
        <dbReference type="SAM" id="MobiDB-lite"/>
    </source>
</evidence>
<comment type="caution">
    <text evidence="3">The sequence shown here is derived from an EMBL/GenBank/DDBJ whole genome shotgun (WGS) entry which is preliminary data.</text>
</comment>
<feature type="region of interest" description="Disordered" evidence="2">
    <location>
        <begin position="206"/>
        <end position="225"/>
    </location>
</feature>
<dbReference type="PRINTS" id="PR00449">
    <property type="entry name" value="RASTRNSFRMNG"/>
</dbReference>
<evidence type="ECO:0000313" key="3">
    <source>
        <dbReference type="EMBL" id="CCI44222.1"/>
    </source>
</evidence>
<dbReference type="PROSITE" id="PS51421">
    <property type="entry name" value="RAS"/>
    <property type="match status" value="1"/>
</dbReference>
<protein>
    <recommendedName>
        <fullName evidence="5">Ras-related protein Rab-28</fullName>
    </recommendedName>
</protein>
<dbReference type="SMART" id="SM00174">
    <property type="entry name" value="RHO"/>
    <property type="match status" value="1"/>
</dbReference>
<accession>A0A024GD09</accession>
<dbReference type="SMART" id="SM00175">
    <property type="entry name" value="RAB"/>
    <property type="match status" value="1"/>
</dbReference>
<dbReference type="SUPFAM" id="SSF52540">
    <property type="entry name" value="P-loop containing nucleoside triphosphate hydrolases"/>
    <property type="match status" value="1"/>
</dbReference>
<sequence length="225" mass="25443">MSKESESECEAVQLQYKIIILGDGAVGKTSIALRQTEDMFSNTYKQTIGLDFFLRRLTLSENTPVTLQIWDIGGQSIGGKMLRNYIYGAQAVLLVYDITNYESFQNLEDWYQLVWRTFGQDSLPYIALVGNKSDLNHMRAVSEEKHKQFVLESHLHSFQVSAKTGDHVDSMFCQIAADLAGIKLSKNELEAQIPVLRAQIINHTQDDPDVKNPGIRAKERGCQLQ</sequence>
<name>A0A024GD09_9STRA</name>
<organism evidence="3 4">
    <name type="scientific">Albugo candida</name>
    <dbReference type="NCBI Taxonomy" id="65357"/>
    <lineage>
        <taxon>Eukaryota</taxon>
        <taxon>Sar</taxon>
        <taxon>Stramenopiles</taxon>
        <taxon>Oomycota</taxon>
        <taxon>Peronosporomycetes</taxon>
        <taxon>Albuginales</taxon>
        <taxon>Albuginaceae</taxon>
        <taxon>Albugo</taxon>
    </lineage>
</organism>
<reference evidence="3 4" key="1">
    <citation type="submission" date="2012-05" db="EMBL/GenBank/DDBJ databases">
        <title>Recombination and specialization in a pathogen metapopulation.</title>
        <authorList>
            <person name="Gardiner A."/>
            <person name="Kemen E."/>
            <person name="Schultz-Larsen T."/>
            <person name="MacLean D."/>
            <person name="Van Oosterhout C."/>
            <person name="Jones J.D.G."/>
        </authorList>
    </citation>
    <scope>NUCLEOTIDE SEQUENCE [LARGE SCALE GENOMIC DNA]</scope>
    <source>
        <strain evidence="3 4">Ac Nc2</strain>
    </source>
</reference>
<evidence type="ECO:0000313" key="4">
    <source>
        <dbReference type="Proteomes" id="UP000053237"/>
    </source>
</evidence>
<dbReference type="InterPro" id="IPR001806">
    <property type="entry name" value="Small_GTPase"/>
</dbReference>
<dbReference type="InterPro" id="IPR027417">
    <property type="entry name" value="P-loop_NTPase"/>
</dbReference>
<evidence type="ECO:0008006" key="5">
    <source>
        <dbReference type="Google" id="ProtNLM"/>
    </source>
</evidence>
<dbReference type="Proteomes" id="UP000053237">
    <property type="component" value="Unassembled WGS sequence"/>
</dbReference>
<evidence type="ECO:0000256" key="1">
    <source>
        <dbReference type="ARBA" id="ARBA00022741"/>
    </source>
</evidence>
<dbReference type="PANTHER" id="PTHR47978">
    <property type="match status" value="1"/>
</dbReference>
<dbReference type="EMBL" id="CAIX01000064">
    <property type="protein sequence ID" value="CCI44222.1"/>
    <property type="molecule type" value="Genomic_DNA"/>
</dbReference>
<dbReference type="AlphaFoldDB" id="A0A024GD09"/>
<gene>
    <name evidence="3" type="ORF">BN9_050060</name>
</gene>
<keyword evidence="1" id="KW-0547">Nucleotide-binding</keyword>
<dbReference type="NCBIfam" id="TIGR00231">
    <property type="entry name" value="small_GTP"/>
    <property type="match status" value="1"/>
</dbReference>
<dbReference type="OrthoDB" id="10254700at2759"/>
<dbReference type="STRING" id="65357.A0A024GD09"/>